<protein>
    <submittedName>
        <fullName evidence="1">Uncharacterized protein</fullName>
    </submittedName>
</protein>
<evidence type="ECO:0000313" key="1">
    <source>
        <dbReference type="EMBL" id="TNN44801.1"/>
    </source>
</evidence>
<dbReference type="Proteomes" id="UP000314294">
    <property type="component" value="Unassembled WGS sequence"/>
</dbReference>
<organism evidence="1 2">
    <name type="scientific">Liparis tanakae</name>
    <name type="common">Tanaka's snailfish</name>
    <dbReference type="NCBI Taxonomy" id="230148"/>
    <lineage>
        <taxon>Eukaryota</taxon>
        <taxon>Metazoa</taxon>
        <taxon>Chordata</taxon>
        <taxon>Craniata</taxon>
        <taxon>Vertebrata</taxon>
        <taxon>Euteleostomi</taxon>
        <taxon>Actinopterygii</taxon>
        <taxon>Neopterygii</taxon>
        <taxon>Teleostei</taxon>
        <taxon>Neoteleostei</taxon>
        <taxon>Acanthomorphata</taxon>
        <taxon>Eupercaria</taxon>
        <taxon>Perciformes</taxon>
        <taxon>Cottioidei</taxon>
        <taxon>Cottales</taxon>
        <taxon>Liparidae</taxon>
        <taxon>Liparis</taxon>
    </lineage>
</organism>
<proteinExistence type="predicted"/>
<reference evidence="1 2" key="1">
    <citation type="submission" date="2019-03" db="EMBL/GenBank/DDBJ databases">
        <title>First draft genome of Liparis tanakae, snailfish: a comprehensive survey of snailfish specific genes.</title>
        <authorList>
            <person name="Kim W."/>
            <person name="Song I."/>
            <person name="Jeong J.-H."/>
            <person name="Kim D."/>
            <person name="Kim S."/>
            <person name="Ryu S."/>
            <person name="Song J.Y."/>
            <person name="Lee S.K."/>
        </authorList>
    </citation>
    <scope>NUCLEOTIDE SEQUENCE [LARGE SCALE GENOMIC DNA]</scope>
    <source>
        <tissue evidence="1">Muscle</tissue>
    </source>
</reference>
<evidence type="ECO:0000313" key="2">
    <source>
        <dbReference type="Proteomes" id="UP000314294"/>
    </source>
</evidence>
<keyword evidence="2" id="KW-1185">Reference proteome</keyword>
<accession>A0A4Z2FUW1</accession>
<name>A0A4Z2FUW1_9TELE</name>
<dbReference type="EMBL" id="SRLO01000883">
    <property type="protein sequence ID" value="TNN44801.1"/>
    <property type="molecule type" value="Genomic_DNA"/>
</dbReference>
<comment type="caution">
    <text evidence="1">The sequence shown here is derived from an EMBL/GenBank/DDBJ whole genome shotgun (WGS) entry which is preliminary data.</text>
</comment>
<gene>
    <name evidence="1" type="ORF">EYF80_044986</name>
</gene>
<sequence length="263" mass="29034">MHESMEEEEEGNSLHSLLYTVSIIMQQHLRKDGGLRLLLSCSSLLALQRSLLLLLGARRPSTPSRRLLPRPFGPLLLRSSRLPIRLLSILFAPRRFTRVSHLLGFPESFRSSLRAPLRSSSSGRIFFSWDVRDVTDLFATIFPSRPSSALFSSAALPMSFAVNVARRDLASMCATSAEGEVVSRTAFNHPELRVRLGQLVAGHPPQHGARVLWFCWRENTEVKTLGSLVLPRAAGHKRSPGVHVAPGLITNTSNIGLRSSASV</sequence>
<dbReference type="AlphaFoldDB" id="A0A4Z2FUW1"/>